<dbReference type="InterPro" id="IPR035906">
    <property type="entry name" value="MetI-like_sf"/>
</dbReference>
<reference evidence="9 10" key="1">
    <citation type="submission" date="2019-03" db="EMBL/GenBank/DDBJ databases">
        <title>Genomic Encyclopedia of Archaeal and Bacterial Type Strains, Phase II (KMG-II): from individual species to whole genera.</title>
        <authorList>
            <person name="Goeker M."/>
        </authorList>
    </citation>
    <scope>NUCLEOTIDE SEQUENCE [LARGE SCALE GENOMIC DNA]</scope>
    <source>
        <strain evidence="9 10">DSM 24323</strain>
    </source>
</reference>
<organism evidence="9 10">
    <name type="scientific">Naumannella halotolerans</name>
    <dbReference type="NCBI Taxonomy" id="993414"/>
    <lineage>
        <taxon>Bacteria</taxon>
        <taxon>Bacillati</taxon>
        <taxon>Actinomycetota</taxon>
        <taxon>Actinomycetes</taxon>
        <taxon>Propionibacteriales</taxon>
        <taxon>Propionibacteriaceae</taxon>
        <taxon>Naumannella</taxon>
    </lineage>
</organism>
<evidence type="ECO:0000313" key="10">
    <source>
        <dbReference type="Proteomes" id="UP000295371"/>
    </source>
</evidence>
<dbReference type="CDD" id="cd06261">
    <property type="entry name" value="TM_PBP2"/>
    <property type="match status" value="2"/>
</dbReference>
<keyword evidence="6 7" id="KW-0472">Membrane</keyword>
<dbReference type="Pfam" id="PF00528">
    <property type="entry name" value="BPD_transp_1"/>
    <property type="match status" value="2"/>
</dbReference>
<evidence type="ECO:0000259" key="8">
    <source>
        <dbReference type="PROSITE" id="PS50928"/>
    </source>
</evidence>
<feature type="transmembrane region" description="Helical" evidence="7">
    <location>
        <begin position="382"/>
        <end position="404"/>
    </location>
</feature>
<keyword evidence="10" id="KW-1185">Reference proteome</keyword>
<comment type="similarity">
    <text evidence="7">Belongs to the binding-protein-dependent transport system permease family.</text>
</comment>
<feature type="transmembrane region" description="Helical" evidence="7">
    <location>
        <begin position="517"/>
        <end position="539"/>
    </location>
</feature>
<name>A0A4R7J9G0_9ACTN</name>
<feature type="transmembrane region" description="Helical" evidence="7">
    <location>
        <begin position="344"/>
        <end position="370"/>
    </location>
</feature>
<dbReference type="Gene3D" id="1.10.3720.10">
    <property type="entry name" value="MetI-like"/>
    <property type="match status" value="2"/>
</dbReference>
<evidence type="ECO:0000256" key="7">
    <source>
        <dbReference type="RuleBase" id="RU363032"/>
    </source>
</evidence>
<dbReference type="PANTHER" id="PTHR32243:SF18">
    <property type="entry name" value="INNER MEMBRANE ABC TRANSPORTER PERMEASE PROTEIN YCJP"/>
    <property type="match status" value="1"/>
</dbReference>
<dbReference type="PANTHER" id="PTHR32243">
    <property type="entry name" value="MALTOSE TRANSPORT SYSTEM PERMEASE-RELATED"/>
    <property type="match status" value="1"/>
</dbReference>
<feature type="transmembrane region" description="Helical" evidence="7">
    <location>
        <begin position="151"/>
        <end position="168"/>
    </location>
</feature>
<keyword evidence="2 7" id="KW-0813">Transport</keyword>
<dbReference type="Proteomes" id="UP000295371">
    <property type="component" value="Unassembled WGS sequence"/>
</dbReference>
<feature type="transmembrane region" description="Helical" evidence="7">
    <location>
        <begin position="416"/>
        <end position="435"/>
    </location>
</feature>
<dbReference type="AlphaFoldDB" id="A0A4R7J9G0"/>
<protein>
    <submittedName>
        <fullName evidence="9">ABC-type glycerol-3-phosphate transport system permease component</fullName>
    </submittedName>
</protein>
<sequence>MADSAPAELGRSGQATARNGRGGSELLQALLWIAPATTLIVLVVFFPAGLMIFNSTREISLSGLDRGSAGFDNFAELFAFPALPAVIGRTIIWVGVVVSLTVLISLAMAQLLNKAFPGRRLVRMIVIIPWASSVVMTTMVVYYGLEGYIGIINKFFVGIGLLAEPYGWTRNALPAFCWSIAVAVFVSLPFTTYTLLAGLQTVPEDVLEAAQVDGAGRFSTYFRIVLPQLRSALAVAVLINIINVFNSLPILRVMTGSIPGYDADTIMTLIFKFLQRGDFALASALSVLGFGLLLSVVFLIPYVIMFFGSVKSKAEIRSVDPTYFPREWHWDNYLTMWSTPETPLWQNLVSTIVISVGATALVLLVALPAAYYTARFRFPGRVVFLSLVIITQMLQPAVLTAGIFREFNLIGLDDTWLAMILVNAAFNLSFGTWIMHSFFAGVPKEIDEAAQIDGAGTWATLLRINLPLVWPGIVTATIFTFVACWNEFAASLILMRTPGNRPLSVALTSFVGQYETSWQYVFAVSILSIVPVVILFMAIERRLIGGLTAGAVK</sequence>
<dbReference type="PROSITE" id="PS50928">
    <property type="entry name" value="ABC_TM1"/>
    <property type="match status" value="2"/>
</dbReference>
<dbReference type="GO" id="GO:0055085">
    <property type="term" value="P:transmembrane transport"/>
    <property type="evidence" value="ECO:0007669"/>
    <property type="project" value="InterPro"/>
</dbReference>
<dbReference type="SUPFAM" id="SSF161098">
    <property type="entry name" value="MetI-like"/>
    <property type="match status" value="2"/>
</dbReference>
<comment type="subcellular location">
    <subcellularLocation>
        <location evidence="1 7">Cell membrane</location>
        <topology evidence="1 7">Multi-pass membrane protein</topology>
    </subcellularLocation>
</comment>
<feature type="domain" description="ABC transmembrane type-1" evidence="8">
    <location>
        <begin position="348"/>
        <end position="539"/>
    </location>
</feature>
<comment type="caution">
    <text evidence="9">The sequence shown here is derived from an EMBL/GenBank/DDBJ whole genome shotgun (WGS) entry which is preliminary data.</text>
</comment>
<feature type="transmembrane region" description="Helical" evidence="7">
    <location>
        <begin position="175"/>
        <end position="196"/>
    </location>
</feature>
<keyword evidence="3" id="KW-1003">Cell membrane</keyword>
<evidence type="ECO:0000256" key="1">
    <source>
        <dbReference type="ARBA" id="ARBA00004651"/>
    </source>
</evidence>
<dbReference type="GO" id="GO:0005886">
    <property type="term" value="C:plasma membrane"/>
    <property type="evidence" value="ECO:0007669"/>
    <property type="project" value="UniProtKB-SubCell"/>
</dbReference>
<feature type="transmembrane region" description="Helical" evidence="7">
    <location>
        <begin position="29"/>
        <end position="53"/>
    </location>
</feature>
<proteinExistence type="inferred from homology"/>
<dbReference type="EMBL" id="SOAW01000001">
    <property type="protein sequence ID" value="TDT33133.1"/>
    <property type="molecule type" value="Genomic_DNA"/>
</dbReference>
<evidence type="ECO:0000256" key="2">
    <source>
        <dbReference type="ARBA" id="ARBA00022448"/>
    </source>
</evidence>
<feature type="transmembrane region" description="Helical" evidence="7">
    <location>
        <begin position="124"/>
        <end position="145"/>
    </location>
</feature>
<accession>A0A4R7J9G0</accession>
<feature type="transmembrane region" description="Helical" evidence="7">
    <location>
        <begin position="279"/>
        <end position="304"/>
    </location>
</feature>
<gene>
    <name evidence="9" type="ORF">CLV29_0736</name>
</gene>
<feature type="domain" description="ABC transmembrane type-1" evidence="8">
    <location>
        <begin position="87"/>
        <end position="300"/>
    </location>
</feature>
<evidence type="ECO:0000256" key="4">
    <source>
        <dbReference type="ARBA" id="ARBA00022692"/>
    </source>
</evidence>
<dbReference type="InterPro" id="IPR050901">
    <property type="entry name" value="BP-dep_ABC_trans_perm"/>
</dbReference>
<keyword evidence="4 7" id="KW-0812">Transmembrane</keyword>
<dbReference type="InterPro" id="IPR000515">
    <property type="entry name" value="MetI-like"/>
</dbReference>
<feature type="transmembrane region" description="Helical" evidence="7">
    <location>
        <begin position="231"/>
        <end position="251"/>
    </location>
</feature>
<feature type="transmembrane region" description="Helical" evidence="7">
    <location>
        <begin position="468"/>
        <end position="497"/>
    </location>
</feature>
<evidence type="ECO:0000256" key="3">
    <source>
        <dbReference type="ARBA" id="ARBA00022475"/>
    </source>
</evidence>
<evidence type="ECO:0000313" key="9">
    <source>
        <dbReference type="EMBL" id="TDT33133.1"/>
    </source>
</evidence>
<feature type="transmembrane region" description="Helical" evidence="7">
    <location>
        <begin position="91"/>
        <end position="112"/>
    </location>
</feature>
<dbReference type="RefSeq" id="WP_208292744.1">
    <property type="nucleotide sequence ID" value="NZ_SOAW01000001.1"/>
</dbReference>
<evidence type="ECO:0000256" key="5">
    <source>
        <dbReference type="ARBA" id="ARBA00022989"/>
    </source>
</evidence>
<keyword evidence="5 7" id="KW-1133">Transmembrane helix</keyword>
<evidence type="ECO:0000256" key="6">
    <source>
        <dbReference type="ARBA" id="ARBA00023136"/>
    </source>
</evidence>